<gene>
    <name evidence="1" type="ORF">CRT60_00305</name>
</gene>
<evidence type="ECO:0000313" key="1">
    <source>
        <dbReference type="EMBL" id="PGH59459.1"/>
    </source>
</evidence>
<dbReference type="Proteomes" id="UP000225379">
    <property type="component" value="Unassembled WGS sequence"/>
</dbReference>
<reference evidence="2" key="1">
    <citation type="submission" date="2017-10" db="EMBL/GenBank/DDBJ databases">
        <authorList>
            <person name="Kravchenko I.K."/>
            <person name="Grouzdev D.S."/>
        </authorList>
    </citation>
    <scope>NUCLEOTIDE SEQUENCE [LARGE SCALE GENOMIC DNA]</scope>
    <source>
        <strain evidence="2">B2</strain>
    </source>
</reference>
<organism evidence="1 2">
    <name type="scientific">Azospirillum palustre</name>
    <dbReference type="NCBI Taxonomy" id="2044885"/>
    <lineage>
        <taxon>Bacteria</taxon>
        <taxon>Pseudomonadati</taxon>
        <taxon>Pseudomonadota</taxon>
        <taxon>Alphaproteobacteria</taxon>
        <taxon>Rhodospirillales</taxon>
        <taxon>Azospirillaceae</taxon>
        <taxon>Azospirillum</taxon>
    </lineage>
</organism>
<dbReference type="AlphaFoldDB" id="A0A2B8BP06"/>
<dbReference type="RefSeq" id="WP_098734470.1">
    <property type="nucleotide sequence ID" value="NZ_PDKW01000033.1"/>
</dbReference>
<sequence length="98" mass="9679">MMYPFIPVGGSVDLAASTSSARVALPTGDPGSLRITNPGSVTVYVTFGASTVTATTAAGMDLPPGTVESFRVPTGATHLAAITASGTATIRLTPGQGL</sequence>
<proteinExistence type="predicted"/>
<comment type="caution">
    <text evidence="1">The sequence shown here is derived from an EMBL/GenBank/DDBJ whole genome shotgun (WGS) entry which is preliminary data.</text>
</comment>
<name>A0A2B8BP06_9PROT</name>
<accession>A0A2B8BP06</accession>
<dbReference type="OrthoDB" id="9992732at2"/>
<protein>
    <submittedName>
        <fullName evidence="1">Uncharacterized protein</fullName>
    </submittedName>
</protein>
<evidence type="ECO:0000313" key="2">
    <source>
        <dbReference type="Proteomes" id="UP000225379"/>
    </source>
</evidence>
<keyword evidence="2" id="KW-1185">Reference proteome</keyword>
<dbReference type="EMBL" id="PDKW01000033">
    <property type="protein sequence ID" value="PGH59459.1"/>
    <property type="molecule type" value="Genomic_DNA"/>
</dbReference>